<keyword evidence="1" id="KW-0472">Membrane</keyword>
<protein>
    <submittedName>
        <fullName evidence="2">Uncharacterized protein</fullName>
    </submittedName>
</protein>
<feature type="transmembrane region" description="Helical" evidence="1">
    <location>
        <begin position="12"/>
        <end position="30"/>
    </location>
</feature>
<dbReference type="EMBL" id="CP132942">
    <property type="protein sequence ID" value="XCB34972.1"/>
    <property type="molecule type" value="Genomic_DNA"/>
</dbReference>
<gene>
    <name evidence="2" type="ORF">RBB77_08780</name>
</gene>
<dbReference type="AlphaFoldDB" id="A0AAU7ZVL6"/>
<dbReference type="KEGG" id="tpsc:RBB77_08780"/>
<keyword evidence="1" id="KW-0812">Transmembrane</keyword>
<proteinExistence type="predicted"/>
<sequence>MKRDRDLQRFVVSAAGAVISFCVVAAGVYYKLADVRVNGIFHGGPASLAAAMAGLFGGGVVALLVLVFLLRWGSSRELEP</sequence>
<reference evidence="2" key="2">
    <citation type="journal article" date="2024" name="Environ. Microbiol.">
        <title>Genome analysis and description of Tunturibacter gen. nov. expands the diversity of Terriglobia in tundra soils.</title>
        <authorList>
            <person name="Messyasz A."/>
            <person name="Mannisto M.K."/>
            <person name="Kerkhof L.J."/>
            <person name="Haggblom M.M."/>
        </authorList>
    </citation>
    <scope>NUCLEOTIDE SEQUENCE</scope>
    <source>
        <strain evidence="2">X5P6</strain>
    </source>
</reference>
<organism evidence="2">
    <name type="scientific">Tunturiibacter psychrotolerans</name>
    <dbReference type="NCBI Taxonomy" id="3069686"/>
    <lineage>
        <taxon>Bacteria</taxon>
        <taxon>Pseudomonadati</taxon>
        <taxon>Acidobacteriota</taxon>
        <taxon>Terriglobia</taxon>
        <taxon>Terriglobales</taxon>
        <taxon>Acidobacteriaceae</taxon>
        <taxon>Tunturiibacter</taxon>
    </lineage>
</organism>
<evidence type="ECO:0000313" key="2">
    <source>
        <dbReference type="EMBL" id="XCB34972.1"/>
    </source>
</evidence>
<reference evidence="2" key="1">
    <citation type="submission" date="2023-08" db="EMBL/GenBank/DDBJ databases">
        <authorList>
            <person name="Messyasz A."/>
            <person name="Mannisto M.K."/>
            <person name="Kerkhof L.J."/>
            <person name="Haggblom M."/>
        </authorList>
    </citation>
    <scope>NUCLEOTIDE SEQUENCE</scope>
    <source>
        <strain evidence="2">X5P6</strain>
    </source>
</reference>
<dbReference type="RefSeq" id="WP_353066591.1">
    <property type="nucleotide sequence ID" value="NZ_CP132942.1"/>
</dbReference>
<name>A0AAU7ZVL6_9BACT</name>
<keyword evidence="1" id="KW-1133">Transmembrane helix</keyword>
<accession>A0AAU7ZVL6</accession>
<feature type="transmembrane region" description="Helical" evidence="1">
    <location>
        <begin position="50"/>
        <end position="70"/>
    </location>
</feature>
<evidence type="ECO:0000256" key="1">
    <source>
        <dbReference type="SAM" id="Phobius"/>
    </source>
</evidence>